<comment type="caution">
    <text evidence="2">The sequence shown here is derived from an EMBL/GenBank/DDBJ whole genome shotgun (WGS) entry which is preliminary data.</text>
</comment>
<sequence length="102" mass="11397">MHEGHRWVSIIVDNSAGCIPSYSYGCSSRKLASPPGLSRPENSHLNAMLRLCALPECTFPPKWEGTWFQSGVRQPIVISRNELSSKGRCLHNEGDKFLLVDQ</sequence>
<name>A0AA40KQQ4_9HYME</name>
<evidence type="ECO:0000259" key="1">
    <source>
        <dbReference type="Pfam" id="PF23071"/>
    </source>
</evidence>
<dbReference type="Pfam" id="PF23071">
    <property type="entry name" value="DUF7044"/>
    <property type="match status" value="1"/>
</dbReference>
<gene>
    <name evidence="2" type="ORF">K0M31_020366</name>
</gene>
<reference evidence="2" key="1">
    <citation type="submission" date="2021-10" db="EMBL/GenBank/DDBJ databases">
        <title>Melipona bicolor Genome sequencing and assembly.</title>
        <authorList>
            <person name="Araujo N.S."/>
            <person name="Arias M.C."/>
        </authorList>
    </citation>
    <scope>NUCLEOTIDE SEQUENCE</scope>
    <source>
        <strain evidence="2">USP_2M_L1-L4_2017</strain>
        <tissue evidence="2">Whole body</tissue>
    </source>
</reference>
<evidence type="ECO:0000313" key="3">
    <source>
        <dbReference type="Proteomes" id="UP001177670"/>
    </source>
</evidence>
<proteinExistence type="predicted"/>
<accession>A0AA40KQQ4</accession>
<dbReference type="AlphaFoldDB" id="A0AA40KQQ4"/>
<feature type="domain" description="DUF7044" evidence="1">
    <location>
        <begin position="56"/>
        <end position="101"/>
    </location>
</feature>
<keyword evidence="3" id="KW-1185">Reference proteome</keyword>
<dbReference type="InterPro" id="IPR055472">
    <property type="entry name" value="DUF7044"/>
</dbReference>
<protein>
    <recommendedName>
        <fullName evidence="1">DUF7044 domain-containing protein</fullName>
    </recommendedName>
</protein>
<evidence type="ECO:0000313" key="2">
    <source>
        <dbReference type="EMBL" id="KAK1129237.1"/>
    </source>
</evidence>
<dbReference type="Proteomes" id="UP001177670">
    <property type="component" value="Unassembled WGS sequence"/>
</dbReference>
<organism evidence="2 3">
    <name type="scientific">Melipona bicolor</name>
    <dbReference type="NCBI Taxonomy" id="60889"/>
    <lineage>
        <taxon>Eukaryota</taxon>
        <taxon>Metazoa</taxon>
        <taxon>Ecdysozoa</taxon>
        <taxon>Arthropoda</taxon>
        <taxon>Hexapoda</taxon>
        <taxon>Insecta</taxon>
        <taxon>Pterygota</taxon>
        <taxon>Neoptera</taxon>
        <taxon>Endopterygota</taxon>
        <taxon>Hymenoptera</taxon>
        <taxon>Apocrita</taxon>
        <taxon>Aculeata</taxon>
        <taxon>Apoidea</taxon>
        <taxon>Anthophila</taxon>
        <taxon>Apidae</taxon>
        <taxon>Melipona</taxon>
    </lineage>
</organism>
<dbReference type="EMBL" id="JAHYIQ010000009">
    <property type="protein sequence ID" value="KAK1129237.1"/>
    <property type="molecule type" value="Genomic_DNA"/>
</dbReference>